<accession>A0A9P1I8M7</accession>
<evidence type="ECO:0000313" key="2">
    <source>
        <dbReference type="EMBL" id="CAI5440098.1"/>
    </source>
</evidence>
<proteinExistence type="predicted"/>
<feature type="domain" description="BTB" evidence="1">
    <location>
        <begin position="144"/>
        <end position="210"/>
    </location>
</feature>
<dbReference type="CDD" id="cd18186">
    <property type="entry name" value="BTB_POZ_ZBTB_KLHL-like"/>
    <property type="match status" value="1"/>
</dbReference>
<name>A0A9P1I8M7_9PELO</name>
<reference evidence="2" key="1">
    <citation type="submission" date="2022-11" db="EMBL/GenBank/DDBJ databases">
        <authorList>
            <person name="Kikuchi T."/>
        </authorList>
    </citation>
    <scope>NUCLEOTIDE SEQUENCE</scope>
    <source>
        <strain evidence="2">PS1010</strain>
    </source>
</reference>
<dbReference type="PANTHER" id="PTHR47022">
    <property type="entry name" value="BTB AND MATH DOMAIN-CONTAINING PROTEIN 36-RELATED"/>
    <property type="match status" value="1"/>
</dbReference>
<evidence type="ECO:0000313" key="3">
    <source>
        <dbReference type="Proteomes" id="UP001152747"/>
    </source>
</evidence>
<dbReference type="Pfam" id="PF00651">
    <property type="entry name" value="BTB"/>
    <property type="match status" value="1"/>
</dbReference>
<organism evidence="2 3">
    <name type="scientific">Caenorhabditis angaria</name>
    <dbReference type="NCBI Taxonomy" id="860376"/>
    <lineage>
        <taxon>Eukaryota</taxon>
        <taxon>Metazoa</taxon>
        <taxon>Ecdysozoa</taxon>
        <taxon>Nematoda</taxon>
        <taxon>Chromadorea</taxon>
        <taxon>Rhabditida</taxon>
        <taxon>Rhabditina</taxon>
        <taxon>Rhabditomorpha</taxon>
        <taxon>Rhabditoidea</taxon>
        <taxon>Rhabditidae</taxon>
        <taxon>Peloderinae</taxon>
        <taxon>Caenorhabditis</taxon>
    </lineage>
</organism>
<dbReference type="PANTHER" id="PTHR47022:SF1">
    <property type="entry name" value="BTB AND MATH DOMAIN-CONTAINING PROTEIN 36-RELATED"/>
    <property type="match status" value="1"/>
</dbReference>
<gene>
    <name evidence="2" type="ORF">CAMP_LOCUS2735</name>
</gene>
<comment type="caution">
    <text evidence="2">The sequence shown here is derived from an EMBL/GenBank/DDBJ whole genome shotgun (WGS) entry which is preliminary data.</text>
</comment>
<keyword evidence="3" id="KW-1185">Reference proteome</keyword>
<dbReference type="PROSITE" id="PS50097">
    <property type="entry name" value="BTB"/>
    <property type="match status" value="1"/>
</dbReference>
<dbReference type="EMBL" id="CANHGI010000001">
    <property type="protein sequence ID" value="CAI5440098.1"/>
    <property type="molecule type" value="Genomic_DNA"/>
</dbReference>
<dbReference type="SUPFAM" id="SSF54695">
    <property type="entry name" value="POZ domain"/>
    <property type="match status" value="1"/>
</dbReference>
<dbReference type="Proteomes" id="UP001152747">
    <property type="component" value="Unassembled WGS sequence"/>
</dbReference>
<sequence>MNPIIRRGITHQFKLSDISNKGTYSGTFETDKLKWKIHLGIDTTNGKKQTFVRLIYCSENAQDSRWICDVTASIAISKKHPQNQKMAENLVTCFYGVDGLSRNVYFPTKLTKILGFFERDHTIYINLEMHFKYFDFSQQIPNFTDLKLLARDNTEFHVNKGVICAKSEFFYDMFVNQNPAENNYQFFDVSLPSIAYFLAFCYSSLDGFTDVMETIHLASFYRVSSLRLKCEKYYIDSKIKCKLERKLWIAETFGLEQVMTHALKSVKCRQELKALQKTPEFTKFTDSTKCRILARLLELV</sequence>
<protein>
    <recommendedName>
        <fullName evidence="1">BTB domain-containing protein</fullName>
    </recommendedName>
</protein>
<evidence type="ECO:0000259" key="1">
    <source>
        <dbReference type="PROSITE" id="PS50097"/>
    </source>
</evidence>
<dbReference type="Gene3D" id="3.30.710.10">
    <property type="entry name" value="Potassium Channel Kv1.1, Chain A"/>
    <property type="match status" value="1"/>
</dbReference>
<dbReference type="AlphaFoldDB" id="A0A9P1I8M7"/>
<dbReference type="SMART" id="SM00225">
    <property type="entry name" value="BTB"/>
    <property type="match status" value="1"/>
</dbReference>
<dbReference type="InterPro" id="IPR011333">
    <property type="entry name" value="SKP1/BTB/POZ_sf"/>
</dbReference>
<dbReference type="InterPro" id="IPR000210">
    <property type="entry name" value="BTB/POZ_dom"/>
</dbReference>